<dbReference type="EMBL" id="QPFP01000030">
    <property type="protein sequence ID" value="TEB28800.1"/>
    <property type="molecule type" value="Genomic_DNA"/>
</dbReference>
<dbReference type="Proteomes" id="UP000298030">
    <property type="component" value="Unassembled WGS sequence"/>
</dbReference>
<sequence length="70" mass="8493">MAGAWDRFDLLIRTRWPRLKKLIVVGYSRYPPQMDWYRLDYFQRRLPEVLPSLPSGALETSIEYAFEAWR</sequence>
<reference evidence="1 2" key="1">
    <citation type="journal article" date="2019" name="Nat. Ecol. Evol.">
        <title>Megaphylogeny resolves global patterns of mushroom evolution.</title>
        <authorList>
            <person name="Varga T."/>
            <person name="Krizsan K."/>
            <person name="Foldi C."/>
            <person name="Dima B."/>
            <person name="Sanchez-Garcia M."/>
            <person name="Sanchez-Ramirez S."/>
            <person name="Szollosi G.J."/>
            <person name="Szarkandi J.G."/>
            <person name="Papp V."/>
            <person name="Albert L."/>
            <person name="Andreopoulos W."/>
            <person name="Angelini C."/>
            <person name="Antonin V."/>
            <person name="Barry K.W."/>
            <person name="Bougher N.L."/>
            <person name="Buchanan P."/>
            <person name="Buyck B."/>
            <person name="Bense V."/>
            <person name="Catcheside P."/>
            <person name="Chovatia M."/>
            <person name="Cooper J."/>
            <person name="Damon W."/>
            <person name="Desjardin D."/>
            <person name="Finy P."/>
            <person name="Geml J."/>
            <person name="Haridas S."/>
            <person name="Hughes K."/>
            <person name="Justo A."/>
            <person name="Karasinski D."/>
            <person name="Kautmanova I."/>
            <person name="Kiss B."/>
            <person name="Kocsube S."/>
            <person name="Kotiranta H."/>
            <person name="LaButti K.M."/>
            <person name="Lechner B.E."/>
            <person name="Liimatainen K."/>
            <person name="Lipzen A."/>
            <person name="Lukacs Z."/>
            <person name="Mihaltcheva S."/>
            <person name="Morgado L.N."/>
            <person name="Niskanen T."/>
            <person name="Noordeloos M.E."/>
            <person name="Ohm R.A."/>
            <person name="Ortiz-Santana B."/>
            <person name="Ovrebo C."/>
            <person name="Racz N."/>
            <person name="Riley R."/>
            <person name="Savchenko A."/>
            <person name="Shiryaev A."/>
            <person name="Soop K."/>
            <person name="Spirin V."/>
            <person name="Szebenyi C."/>
            <person name="Tomsovsky M."/>
            <person name="Tulloss R.E."/>
            <person name="Uehling J."/>
            <person name="Grigoriev I.V."/>
            <person name="Vagvolgyi C."/>
            <person name="Papp T."/>
            <person name="Martin F.M."/>
            <person name="Miettinen O."/>
            <person name="Hibbett D.S."/>
            <person name="Nagy L.G."/>
        </authorList>
    </citation>
    <scope>NUCLEOTIDE SEQUENCE [LARGE SCALE GENOMIC DNA]</scope>
    <source>
        <strain evidence="1 2">FP101781</strain>
    </source>
</reference>
<organism evidence="1 2">
    <name type="scientific">Coprinellus micaceus</name>
    <name type="common">Glistening ink-cap mushroom</name>
    <name type="synonym">Coprinus micaceus</name>
    <dbReference type="NCBI Taxonomy" id="71717"/>
    <lineage>
        <taxon>Eukaryota</taxon>
        <taxon>Fungi</taxon>
        <taxon>Dikarya</taxon>
        <taxon>Basidiomycota</taxon>
        <taxon>Agaricomycotina</taxon>
        <taxon>Agaricomycetes</taxon>
        <taxon>Agaricomycetidae</taxon>
        <taxon>Agaricales</taxon>
        <taxon>Agaricineae</taxon>
        <taxon>Psathyrellaceae</taxon>
        <taxon>Coprinellus</taxon>
    </lineage>
</organism>
<comment type="caution">
    <text evidence="1">The sequence shown here is derived from an EMBL/GenBank/DDBJ whole genome shotgun (WGS) entry which is preliminary data.</text>
</comment>
<evidence type="ECO:0000313" key="1">
    <source>
        <dbReference type="EMBL" id="TEB28800.1"/>
    </source>
</evidence>
<name>A0A4Y7T3V5_COPMI</name>
<keyword evidence="2" id="KW-1185">Reference proteome</keyword>
<dbReference type="AlphaFoldDB" id="A0A4Y7T3V5"/>
<gene>
    <name evidence="1" type="ORF">FA13DRAFT_1735326</name>
</gene>
<evidence type="ECO:0000313" key="2">
    <source>
        <dbReference type="Proteomes" id="UP000298030"/>
    </source>
</evidence>
<protein>
    <submittedName>
        <fullName evidence="1">Uncharacterized protein</fullName>
    </submittedName>
</protein>
<proteinExistence type="predicted"/>
<accession>A0A4Y7T3V5</accession>